<dbReference type="EMBL" id="CP001824">
    <property type="protein sequence ID" value="ACZ40361.1"/>
    <property type="molecule type" value="Genomic_DNA"/>
</dbReference>
<reference evidence="2" key="1">
    <citation type="submission" date="2009-11" db="EMBL/GenBank/DDBJ databases">
        <title>The complete chromosome 2 of Sphaerobacter thermophilus DSM 20745.</title>
        <authorList>
            <person name="Lucas S."/>
            <person name="Copeland A."/>
            <person name="Lapidus A."/>
            <person name="Glavina del Rio T."/>
            <person name="Dalin E."/>
            <person name="Tice H."/>
            <person name="Bruce D."/>
            <person name="Goodwin L."/>
            <person name="Pitluck S."/>
            <person name="Kyrpides N."/>
            <person name="Mavromatis K."/>
            <person name="Ivanova N."/>
            <person name="Mikhailova N."/>
            <person name="LaButti K.M."/>
            <person name="Clum A."/>
            <person name="Sun H.I."/>
            <person name="Brettin T."/>
            <person name="Detter J.C."/>
            <person name="Han C."/>
            <person name="Larimer F."/>
            <person name="Land M."/>
            <person name="Hauser L."/>
            <person name="Markowitz V."/>
            <person name="Cheng J.F."/>
            <person name="Hugenholtz P."/>
            <person name="Woyke T."/>
            <person name="Wu D."/>
            <person name="Steenblock K."/>
            <person name="Schneider S."/>
            <person name="Pukall R."/>
            <person name="Goeker M."/>
            <person name="Klenk H.P."/>
            <person name="Eisen J.A."/>
        </authorList>
    </citation>
    <scope>NUCLEOTIDE SEQUENCE [LARGE SCALE GENOMIC DNA]</scope>
    <source>
        <strain evidence="2">ATCC 49802 / DSM 20745 / S 6022</strain>
    </source>
</reference>
<sequence length="89" mass="9692">MVQALALLVIGNSDITRPEHMAELFRLLDGVSGDNETLPTAHLAILPGTLHISPIYQVEWLASMTNAFLDAPMPENGHRRFTPDRGGTA</sequence>
<evidence type="ECO:0000313" key="1">
    <source>
        <dbReference type="EMBL" id="ACZ40361.1"/>
    </source>
</evidence>
<proteinExistence type="predicted"/>
<dbReference type="Proteomes" id="UP000002027">
    <property type="component" value="Chromosome 2"/>
</dbReference>
<gene>
    <name evidence="1" type="ordered locus">Sthe_2957</name>
</gene>
<evidence type="ECO:0000313" key="2">
    <source>
        <dbReference type="Proteomes" id="UP000002027"/>
    </source>
</evidence>
<dbReference type="InParanoid" id="D1C968"/>
<dbReference type="RefSeq" id="WP_012873396.1">
    <property type="nucleotide sequence ID" value="NC_013524.1"/>
</dbReference>
<dbReference type="eggNOG" id="COG0596">
    <property type="taxonomic scope" value="Bacteria"/>
</dbReference>
<dbReference type="STRING" id="479434.Sthe_2957"/>
<dbReference type="AlphaFoldDB" id="D1C968"/>
<protein>
    <submittedName>
        <fullName evidence="1">Uncharacterized protein</fullName>
    </submittedName>
</protein>
<accession>D1C968</accession>
<organism evidence="1 2">
    <name type="scientific">Sphaerobacter thermophilus (strain ATCC 49802 / DSM 20745 / KCCM 41009 / NCIMB 13125 / S 6022)</name>
    <dbReference type="NCBI Taxonomy" id="479434"/>
    <lineage>
        <taxon>Bacteria</taxon>
        <taxon>Pseudomonadati</taxon>
        <taxon>Thermomicrobiota</taxon>
        <taxon>Thermomicrobia</taxon>
        <taxon>Sphaerobacterales</taxon>
        <taxon>Sphaerobacterineae</taxon>
        <taxon>Sphaerobacteraceae</taxon>
        <taxon>Sphaerobacter</taxon>
    </lineage>
</organism>
<dbReference type="HOGENOM" id="CLU_2453098_0_0_0"/>
<keyword evidence="2" id="KW-1185">Reference proteome</keyword>
<dbReference type="KEGG" id="sti:Sthe_2957"/>
<reference evidence="1 2" key="2">
    <citation type="journal article" date="2010" name="Stand. Genomic Sci.">
        <title>Complete genome sequence of Desulfohalobium retbaense type strain (HR(100)).</title>
        <authorList>
            <person name="Spring S."/>
            <person name="Nolan M."/>
            <person name="Lapidus A."/>
            <person name="Glavina Del Rio T."/>
            <person name="Copeland A."/>
            <person name="Tice H."/>
            <person name="Cheng J.F."/>
            <person name="Lucas S."/>
            <person name="Land M."/>
            <person name="Chen F."/>
            <person name="Bruce D."/>
            <person name="Goodwin L."/>
            <person name="Pitluck S."/>
            <person name="Ivanova N."/>
            <person name="Mavromatis K."/>
            <person name="Mikhailova N."/>
            <person name="Pati A."/>
            <person name="Chen A."/>
            <person name="Palaniappan K."/>
            <person name="Hauser L."/>
            <person name="Chang Y.J."/>
            <person name="Jeffries C.D."/>
            <person name="Munk C."/>
            <person name="Kiss H."/>
            <person name="Chain P."/>
            <person name="Han C."/>
            <person name="Brettin T."/>
            <person name="Detter J.C."/>
            <person name="Schuler E."/>
            <person name="Goker M."/>
            <person name="Rohde M."/>
            <person name="Bristow J."/>
            <person name="Eisen J.A."/>
            <person name="Markowitz V."/>
            <person name="Hugenholtz P."/>
            <person name="Kyrpides N.C."/>
            <person name="Klenk H.P."/>
        </authorList>
    </citation>
    <scope>NUCLEOTIDE SEQUENCE [LARGE SCALE GENOMIC DNA]</scope>
    <source>
        <strain evidence="2">ATCC 49802 / DSM 20745 / S 6022</strain>
    </source>
</reference>
<name>D1C968_SPHTD</name>